<reference evidence="5 6" key="1">
    <citation type="submission" date="2017-03" db="EMBL/GenBank/DDBJ databases">
        <title>Genomes of endolithic fungi from Antarctica.</title>
        <authorList>
            <person name="Coleine C."/>
            <person name="Masonjones S."/>
            <person name="Stajich J.E."/>
        </authorList>
    </citation>
    <scope>NUCLEOTIDE SEQUENCE [LARGE SCALE GENOMIC DNA]</scope>
    <source>
        <strain evidence="5 6">CCFEE 6315</strain>
    </source>
</reference>
<feature type="region of interest" description="Disordered" evidence="4">
    <location>
        <begin position="1"/>
        <end position="34"/>
    </location>
</feature>
<evidence type="ECO:0000256" key="1">
    <source>
        <dbReference type="ARBA" id="ARBA00002688"/>
    </source>
</evidence>
<dbReference type="GO" id="GO:0015031">
    <property type="term" value="P:protein transport"/>
    <property type="evidence" value="ECO:0007669"/>
    <property type="project" value="UniProtKB-KW"/>
</dbReference>
<dbReference type="Pfam" id="PF13862">
    <property type="entry name" value="BCCIP"/>
    <property type="match status" value="1"/>
</dbReference>
<sequence>MGKRKSGADDKAPTKDKMEIDSEENSSSDDDDDTTSLLNVDFEWFDPQPTTDFHGLKMLLRQLFDVDNQLFDLSELTELILAQPLLGSTVKCEGEESDPYAFLTVLNMHQHREKAVMKQLTEYLLSKTSNQESVRVLRELLSPASKAQVGLILTERFINMPSEIVPPMYGMILEEISWAVQDKEPYEFTHYLIISKTYTEVASKLDAEDDRPQKKKKSGSAQATETFYFHPEDEVLQRQAIAHCSYDYTKVGEEGTSDAKRAFQELGVRPQGQLILIEGKKFEGSVKAVKEYLGGGS</sequence>
<feature type="compositionally biased region" description="Acidic residues" evidence="4">
    <location>
        <begin position="21"/>
        <end position="34"/>
    </location>
</feature>
<proteinExistence type="inferred from homology"/>
<organism evidence="5 6">
    <name type="scientific">Salinomyces thailandicus</name>
    <dbReference type="NCBI Taxonomy" id="706561"/>
    <lineage>
        <taxon>Eukaryota</taxon>
        <taxon>Fungi</taxon>
        <taxon>Dikarya</taxon>
        <taxon>Ascomycota</taxon>
        <taxon>Pezizomycotina</taxon>
        <taxon>Dothideomycetes</taxon>
        <taxon>Dothideomycetidae</taxon>
        <taxon>Mycosphaerellales</taxon>
        <taxon>Teratosphaeriaceae</taxon>
        <taxon>Salinomyces</taxon>
    </lineage>
</organism>
<comment type="subcellular location">
    <subcellularLocation>
        <location evidence="3">Nucleus</location>
    </subcellularLocation>
</comment>
<evidence type="ECO:0000313" key="5">
    <source>
        <dbReference type="EMBL" id="TKA33710.1"/>
    </source>
</evidence>
<evidence type="ECO:0000256" key="4">
    <source>
        <dbReference type="SAM" id="MobiDB-lite"/>
    </source>
</evidence>
<dbReference type="OrthoDB" id="27543at2759"/>
<dbReference type="AlphaFoldDB" id="A0A4U0UDW7"/>
<comment type="caution">
    <text evidence="5">The sequence shown here is derived from an EMBL/GenBank/DDBJ whole genome shotgun (WGS) entry which is preliminary data.</text>
</comment>
<dbReference type="GO" id="GO:0005634">
    <property type="term" value="C:nucleus"/>
    <property type="evidence" value="ECO:0007669"/>
    <property type="project" value="UniProtKB-SubCell"/>
</dbReference>
<evidence type="ECO:0000313" key="6">
    <source>
        <dbReference type="Proteomes" id="UP000308549"/>
    </source>
</evidence>
<gene>
    <name evidence="5" type="ORF">B0A50_00546</name>
</gene>
<feature type="compositionally biased region" description="Basic and acidic residues" evidence="4">
    <location>
        <begin position="1"/>
        <end position="20"/>
    </location>
</feature>
<dbReference type="PANTHER" id="PTHR13261">
    <property type="entry name" value="BRCA2 AND CDKN1A INTERACTING PROTEIN"/>
    <property type="match status" value="1"/>
</dbReference>
<evidence type="ECO:0000256" key="3">
    <source>
        <dbReference type="PIRNR" id="PIRNR028983"/>
    </source>
</evidence>
<dbReference type="PANTHER" id="PTHR13261:SF0">
    <property type="entry name" value="BRCA2 AND CDKN1A-INTERACTING PROTEIN"/>
    <property type="match status" value="1"/>
</dbReference>
<keyword evidence="3" id="KW-0813">Transport</keyword>
<keyword evidence="3" id="KW-0539">Nucleus</keyword>
<dbReference type="Proteomes" id="UP000308549">
    <property type="component" value="Unassembled WGS sequence"/>
</dbReference>
<keyword evidence="6" id="KW-1185">Reference proteome</keyword>
<protein>
    <recommendedName>
        <fullName evidence="3">Protein BCP1</fullName>
    </recommendedName>
</protein>
<dbReference type="PIRSF" id="PIRSF028983">
    <property type="entry name" value="BCP1"/>
    <property type="match status" value="1"/>
</dbReference>
<dbReference type="EMBL" id="NAJL01000002">
    <property type="protein sequence ID" value="TKA33710.1"/>
    <property type="molecule type" value="Genomic_DNA"/>
</dbReference>
<name>A0A4U0UDW7_9PEZI</name>
<dbReference type="InterPro" id="IPR025602">
    <property type="entry name" value="BCP1_family"/>
</dbReference>
<comment type="function">
    <text evidence="1 3">Involved in nuclear export, actin cytoskeleton organization and vesicular transport.</text>
</comment>
<evidence type="ECO:0000256" key="2">
    <source>
        <dbReference type="ARBA" id="ARBA00006781"/>
    </source>
</evidence>
<comment type="similarity">
    <text evidence="2 3">Belongs to the BCP1 family.</text>
</comment>
<accession>A0A4U0UDW7</accession>
<keyword evidence="3" id="KW-0653">Protein transport</keyword>